<dbReference type="EMBL" id="JAIWYP010000008">
    <property type="protein sequence ID" value="KAH3789024.1"/>
    <property type="molecule type" value="Genomic_DNA"/>
</dbReference>
<feature type="signal peptide" evidence="3">
    <location>
        <begin position="1"/>
        <end position="19"/>
    </location>
</feature>
<dbReference type="InterPro" id="IPR031424">
    <property type="entry name" value="QVR-like"/>
</dbReference>
<organism evidence="4 5">
    <name type="scientific">Dreissena polymorpha</name>
    <name type="common">Zebra mussel</name>
    <name type="synonym">Mytilus polymorpha</name>
    <dbReference type="NCBI Taxonomy" id="45954"/>
    <lineage>
        <taxon>Eukaryota</taxon>
        <taxon>Metazoa</taxon>
        <taxon>Spiralia</taxon>
        <taxon>Lophotrochozoa</taxon>
        <taxon>Mollusca</taxon>
        <taxon>Bivalvia</taxon>
        <taxon>Autobranchia</taxon>
        <taxon>Heteroconchia</taxon>
        <taxon>Euheterodonta</taxon>
        <taxon>Imparidentia</taxon>
        <taxon>Neoheterodontei</taxon>
        <taxon>Myida</taxon>
        <taxon>Dreissenoidea</taxon>
        <taxon>Dreissenidae</taxon>
        <taxon>Dreissena</taxon>
    </lineage>
</organism>
<sequence>MKFCAAFVVLVCCAGFCAAIQCYTCDSITESNCADEFNPSGITVEKNCVECWKAKHEANGSQIVARKCFTTDGSLAKGCHSFTEDSISGNVCVCSSDLCNSGPIVAARFTIGVVPLIMFLRSL</sequence>
<dbReference type="Proteomes" id="UP000828390">
    <property type="component" value="Unassembled WGS sequence"/>
</dbReference>
<keyword evidence="5" id="KW-1185">Reference proteome</keyword>
<evidence type="ECO:0000256" key="3">
    <source>
        <dbReference type="SAM" id="SignalP"/>
    </source>
</evidence>
<gene>
    <name evidence="4" type="ORF">DPMN_167191</name>
</gene>
<evidence type="ECO:0000313" key="4">
    <source>
        <dbReference type="EMBL" id="KAH3789024.1"/>
    </source>
</evidence>
<dbReference type="GO" id="GO:0032222">
    <property type="term" value="P:regulation of synaptic transmission, cholinergic"/>
    <property type="evidence" value="ECO:0007669"/>
    <property type="project" value="InterPro"/>
</dbReference>
<dbReference type="InterPro" id="IPR050975">
    <property type="entry name" value="Sleep_regulator"/>
</dbReference>
<dbReference type="Pfam" id="PF17064">
    <property type="entry name" value="QVR"/>
    <property type="match status" value="1"/>
</dbReference>
<comment type="caution">
    <text evidence="4">The sequence shown here is derived from an EMBL/GenBank/DDBJ whole genome shotgun (WGS) entry which is preliminary data.</text>
</comment>
<name>A0A9D4EYC0_DREPO</name>
<proteinExistence type="predicted"/>
<dbReference type="AlphaFoldDB" id="A0A9D4EYC0"/>
<feature type="chain" id="PRO_5038679706" description="Protein quiver" evidence="3">
    <location>
        <begin position="20"/>
        <end position="123"/>
    </location>
</feature>
<keyword evidence="1 3" id="KW-0732">Signal</keyword>
<reference evidence="4" key="1">
    <citation type="journal article" date="2019" name="bioRxiv">
        <title>The Genome of the Zebra Mussel, Dreissena polymorpha: A Resource for Invasive Species Research.</title>
        <authorList>
            <person name="McCartney M.A."/>
            <person name="Auch B."/>
            <person name="Kono T."/>
            <person name="Mallez S."/>
            <person name="Zhang Y."/>
            <person name="Obille A."/>
            <person name="Becker A."/>
            <person name="Abrahante J.E."/>
            <person name="Garbe J."/>
            <person name="Badalamenti J.P."/>
            <person name="Herman A."/>
            <person name="Mangelson H."/>
            <person name="Liachko I."/>
            <person name="Sullivan S."/>
            <person name="Sone E.D."/>
            <person name="Koren S."/>
            <person name="Silverstein K.A.T."/>
            <person name="Beckman K.B."/>
            <person name="Gohl D.M."/>
        </authorList>
    </citation>
    <scope>NUCLEOTIDE SEQUENCE</scope>
    <source>
        <strain evidence="4">Duluth1</strain>
        <tissue evidence="4">Whole animal</tissue>
    </source>
</reference>
<protein>
    <recommendedName>
        <fullName evidence="6">Protein quiver</fullName>
    </recommendedName>
</protein>
<keyword evidence="2" id="KW-0325">Glycoprotein</keyword>
<evidence type="ECO:0008006" key="6">
    <source>
        <dbReference type="Google" id="ProtNLM"/>
    </source>
</evidence>
<evidence type="ECO:0000313" key="5">
    <source>
        <dbReference type="Proteomes" id="UP000828390"/>
    </source>
</evidence>
<dbReference type="PANTHER" id="PTHR33562">
    <property type="entry name" value="ATILLA, ISOFORM B-RELATED-RELATED"/>
    <property type="match status" value="1"/>
</dbReference>
<accession>A0A9D4EYC0</accession>
<reference evidence="4" key="2">
    <citation type="submission" date="2020-11" db="EMBL/GenBank/DDBJ databases">
        <authorList>
            <person name="McCartney M.A."/>
            <person name="Auch B."/>
            <person name="Kono T."/>
            <person name="Mallez S."/>
            <person name="Becker A."/>
            <person name="Gohl D.M."/>
            <person name="Silverstein K.A.T."/>
            <person name="Koren S."/>
            <person name="Bechman K.B."/>
            <person name="Herman A."/>
            <person name="Abrahante J.E."/>
            <person name="Garbe J."/>
        </authorList>
    </citation>
    <scope>NUCLEOTIDE SEQUENCE</scope>
    <source>
        <strain evidence="4">Duluth1</strain>
        <tissue evidence="4">Whole animal</tissue>
    </source>
</reference>
<evidence type="ECO:0000256" key="1">
    <source>
        <dbReference type="ARBA" id="ARBA00022729"/>
    </source>
</evidence>
<dbReference type="GO" id="GO:0030431">
    <property type="term" value="P:sleep"/>
    <property type="evidence" value="ECO:0007669"/>
    <property type="project" value="InterPro"/>
</dbReference>
<evidence type="ECO:0000256" key="2">
    <source>
        <dbReference type="ARBA" id="ARBA00023180"/>
    </source>
</evidence>